<feature type="region of interest" description="Disordered" evidence="1">
    <location>
        <begin position="178"/>
        <end position="269"/>
    </location>
</feature>
<name>A0AAD9FT02_PAPLA</name>
<keyword evidence="2" id="KW-1133">Transmembrane helix</keyword>
<accession>A0AAD9FT02</accession>
<gene>
    <name evidence="3" type="ORF">DB88DRAFT_198321</name>
</gene>
<evidence type="ECO:0000313" key="4">
    <source>
        <dbReference type="Proteomes" id="UP001182556"/>
    </source>
</evidence>
<feature type="compositionally biased region" description="Polar residues" evidence="1">
    <location>
        <begin position="241"/>
        <end position="251"/>
    </location>
</feature>
<keyword evidence="4" id="KW-1185">Reference proteome</keyword>
<reference evidence="3" key="1">
    <citation type="submission" date="2023-02" db="EMBL/GenBank/DDBJ databases">
        <title>Identification and recombinant expression of a fungal hydrolase from Papiliotrema laurentii that hydrolyzes apple cutin and clears colloidal polyester polyurethane.</title>
        <authorList>
            <consortium name="DOE Joint Genome Institute"/>
            <person name="Roman V.A."/>
            <person name="Bojanowski C."/>
            <person name="Crable B.R."/>
            <person name="Wagner D.N."/>
            <person name="Hung C.S."/>
            <person name="Nadeau L.J."/>
            <person name="Schratz L."/>
            <person name="Haridas S."/>
            <person name="Pangilinan J."/>
            <person name="Lipzen A."/>
            <person name="Na H."/>
            <person name="Yan M."/>
            <person name="Ng V."/>
            <person name="Grigoriev I.V."/>
            <person name="Spatafora J.W."/>
            <person name="Barlow D."/>
            <person name="Biffinger J."/>
            <person name="Kelley-Loughnane N."/>
            <person name="Varaljay V.A."/>
            <person name="Crookes-Goodson W.J."/>
        </authorList>
    </citation>
    <scope>NUCLEOTIDE SEQUENCE</scope>
    <source>
        <strain evidence="3">5307AH</strain>
    </source>
</reference>
<feature type="compositionally biased region" description="Basic and acidic residues" evidence="1">
    <location>
        <begin position="459"/>
        <end position="470"/>
    </location>
</feature>
<proteinExistence type="predicted"/>
<comment type="caution">
    <text evidence="3">The sequence shown here is derived from an EMBL/GenBank/DDBJ whole genome shotgun (WGS) entry which is preliminary data.</text>
</comment>
<feature type="compositionally biased region" description="Low complexity" evidence="1">
    <location>
        <begin position="551"/>
        <end position="560"/>
    </location>
</feature>
<feature type="region of interest" description="Disordered" evidence="1">
    <location>
        <begin position="297"/>
        <end position="318"/>
    </location>
</feature>
<dbReference type="Proteomes" id="UP001182556">
    <property type="component" value="Unassembled WGS sequence"/>
</dbReference>
<keyword evidence="2" id="KW-0472">Membrane</keyword>
<feature type="transmembrane region" description="Helical" evidence="2">
    <location>
        <begin position="58"/>
        <end position="78"/>
    </location>
</feature>
<feature type="region of interest" description="Disordered" evidence="1">
    <location>
        <begin position="139"/>
        <end position="158"/>
    </location>
</feature>
<protein>
    <submittedName>
        <fullName evidence="3">Uncharacterized protein</fullName>
    </submittedName>
</protein>
<dbReference type="EMBL" id="JAODAN010000003">
    <property type="protein sequence ID" value="KAK1925512.1"/>
    <property type="molecule type" value="Genomic_DNA"/>
</dbReference>
<sequence length="598" mass="63600">MRLPKDMLTRSVHGVNVLHTLAPRQQPSPMPTGSQGADEGASSPEEQAQSAGALSMSVVIPLACVLGVFVLFALIWAFRDRLFRPSPWDSHAAHTGPVTAEELVGRGAGQGDRGRAGGRTDRVEAISLIAPRASRARRARRDIRRTESGRSIRTLPEYSKEAGDQELVLVRQRSASSIEEIEEEEGGMDEMTPISRRTVIQPSAARRSSTSSTQSTESRGAIRTLSHPSPPLPSVQVGVNRPTSLSQSGSRSAPLYETGNFPNLTRSDSLGARREWGEAPTYLEAMSSPPIVSLANSPRPPASLEAGVPPPRTPTLSARASTSFRDLIQRSLTSFRPTTFVPGDAQGSPSSSRSLLLQPRSSRLFTPSATSLITPTRDGGETPPTQHPSPWASTHSLVSATTTTPHTPRRISSPLPYSAVRVSFDTPPKAGLSADQVRFLGTSEAVHIAGVRLGQVPLEKRRDRGSRPEGNECASSLSIEQEGSPPPPWDDIPPESSSASASQSIRIIKAQNEGPAHTVDRPEASGANARTTDMPSSDTPSSPTLPPPSPTATSSATTPAVEVEPPRSVTALHDHTTQSHSIHPKSKSSVNGTDGPFK</sequence>
<evidence type="ECO:0000256" key="2">
    <source>
        <dbReference type="SAM" id="Phobius"/>
    </source>
</evidence>
<feature type="compositionally biased region" description="Acidic residues" evidence="1">
    <location>
        <begin position="179"/>
        <end position="188"/>
    </location>
</feature>
<feature type="compositionally biased region" description="Polar residues" evidence="1">
    <location>
        <begin position="23"/>
        <end position="35"/>
    </location>
</feature>
<evidence type="ECO:0000256" key="1">
    <source>
        <dbReference type="SAM" id="MobiDB-lite"/>
    </source>
</evidence>
<evidence type="ECO:0000313" key="3">
    <source>
        <dbReference type="EMBL" id="KAK1925512.1"/>
    </source>
</evidence>
<feature type="region of interest" description="Disordered" evidence="1">
    <location>
        <begin position="370"/>
        <end position="394"/>
    </location>
</feature>
<feature type="compositionally biased region" description="Low complexity" evidence="1">
    <location>
        <begin position="531"/>
        <end position="542"/>
    </location>
</feature>
<feature type="region of interest" description="Disordered" evidence="1">
    <location>
        <begin position="459"/>
        <end position="598"/>
    </location>
</feature>
<dbReference type="AlphaFoldDB" id="A0AAD9FT02"/>
<feature type="compositionally biased region" description="Low complexity" evidence="1">
    <location>
        <begin position="494"/>
        <end position="504"/>
    </location>
</feature>
<feature type="region of interest" description="Disordered" evidence="1">
    <location>
        <begin position="20"/>
        <end position="48"/>
    </location>
</feature>
<organism evidence="3 4">
    <name type="scientific">Papiliotrema laurentii</name>
    <name type="common">Cryptococcus laurentii</name>
    <dbReference type="NCBI Taxonomy" id="5418"/>
    <lineage>
        <taxon>Eukaryota</taxon>
        <taxon>Fungi</taxon>
        <taxon>Dikarya</taxon>
        <taxon>Basidiomycota</taxon>
        <taxon>Agaricomycotina</taxon>
        <taxon>Tremellomycetes</taxon>
        <taxon>Tremellales</taxon>
        <taxon>Rhynchogastremaceae</taxon>
        <taxon>Papiliotrema</taxon>
    </lineage>
</organism>
<feature type="compositionally biased region" description="Low complexity" evidence="1">
    <location>
        <begin position="203"/>
        <end position="219"/>
    </location>
</feature>
<keyword evidence="2" id="KW-0812">Transmembrane</keyword>